<dbReference type="EMBL" id="BARJ01000002">
    <property type="protein sequence ID" value="GEM16045.1"/>
    <property type="molecule type" value="Genomic_DNA"/>
</dbReference>
<proteinExistence type="predicted"/>
<name>A0A829WL96_GLUOY</name>
<dbReference type="Proteomes" id="UP000484858">
    <property type="component" value="Unassembled WGS sequence"/>
</dbReference>
<gene>
    <name evidence="1" type="ORF">NBRC3293_0542</name>
</gene>
<accession>A0A829WL96</accession>
<sequence length="560" mass="59959">MTVFRAVEIDLVNPLAVRLDERPAHGSRPHGTLSREAGTLETVQTLRFSDMGYVDENHVPYVPIVTQAFDLDRGISLTSDAMGGASSFGSVTLINDGSLDDYVVNQTNDHLPVRVLGGKKTLDHERGIWMDPARSDLKPVFAGLGTLWQPGRRTLTIPLLGALSWLDVTMAGRIYGGTGSLDGDSNVTGRIMPTLRGTACNITPVLIDAVNYVYQVSDAPAAISALYEGGFAGGIVCSGTVADIYAQTPAPGTYLIQTGATGTWIRLGTKPVYGITVDAAGSFPSGAAPQNVLDILRQMLLEDFSLPEVYLDGQWTAQSALAPWAGGWFWDGTESVTGQDVVRTLLSGLGISIVPTRSGTIRPVLLSEPLYSTQPALLLTPDVITEIEPVSLDASLSPPAWRWRIGWQHNFTVQSTGSGLHPQASADRQAIIGTADRNAVWASAALRTRWRVPNDPSAIVTALASSDDAQTIATSHGRLWGTYRTLWAVTVPVELSWQVDLGDYVSMMAPLPGLSSLTMGIVVAEHVRGGDATATLQILILGNPVDPALMDDFEGDFRWE</sequence>
<dbReference type="AlphaFoldDB" id="A0A829WL96"/>
<evidence type="ECO:0000313" key="1">
    <source>
        <dbReference type="EMBL" id="GEM16045.1"/>
    </source>
</evidence>
<organism evidence="1 2">
    <name type="scientific">Gluconobacter oxydans NBRC 3293</name>
    <dbReference type="NCBI Taxonomy" id="1315969"/>
    <lineage>
        <taxon>Bacteria</taxon>
        <taxon>Pseudomonadati</taxon>
        <taxon>Pseudomonadota</taxon>
        <taxon>Alphaproteobacteria</taxon>
        <taxon>Acetobacterales</taxon>
        <taxon>Acetobacteraceae</taxon>
        <taxon>Gluconobacter</taxon>
    </lineage>
</organism>
<dbReference type="RefSeq" id="WP_216850778.1">
    <property type="nucleotide sequence ID" value="NZ_BARJ01000002.1"/>
</dbReference>
<evidence type="ECO:0000313" key="2">
    <source>
        <dbReference type="Proteomes" id="UP000484858"/>
    </source>
</evidence>
<comment type="caution">
    <text evidence="1">The sequence shown here is derived from an EMBL/GenBank/DDBJ whole genome shotgun (WGS) entry which is preliminary data.</text>
</comment>
<protein>
    <submittedName>
        <fullName evidence="1">Uncharacterized protein</fullName>
    </submittedName>
</protein>
<reference evidence="1 2" key="1">
    <citation type="submission" date="2013-04" db="EMBL/GenBank/DDBJ databases">
        <title>Gluconobacter oxydans NBRC 3293 whole genome sequence.</title>
        <authorList>
            <person name="Matsutani M."/>
            <person name="Yakushi T."/>
            <person name="Matsushita K."/>
        </authorList>
    </citation>
    <scope>NUCLEOTIDE SEQUENCE [LARGE SCALE GENOMIC DNA]</scope>
    <source>
        <strain evidence="1 2">NBRC 3293</strain>
    </source>
</reference>